<sequence>MVWCSHCGDDCDTVRDPDKGYVCCNVCGKVLDQDIYFSGPTFEKTQSGQSRLSGSIVHSVENGYTISRQKTFDKGKYEITTIVLHLNVGGGDFIITRAHNFYKQLKGTSLRVVEHLRLQLLAYIWHVGRPKKHFSLLTFQTI</sequence>
<evidence type="ECO:0000256" key="7">
    <source>
        <dbReference type="ARBA" id="ARBA00023163"/>
    </source>
</evidence>
<comment type="caution">
    <text evidence="9">The sequence shown here is derived from an EMBL/GenBank/DDBJ whole genome shotgun (WGS) entry which is preliminary data.</text>
</comment>
<keyword evidence="5" id="KW-0862">Zinc</keyword>
<organism evidence="9 10">
    <name type="scientific">Vanilla planifolia</name>
    <name type="common">Vanilla</name>
    <dbReference type="NCBI Taxonomy" id="51239"/>
    <lineage>
        <taxon>Eukaryota</taxon>
        <taxon>Viridiplantae</taxon>
        <taxon>Streptophyta</taxon>
        <taxon>Embryophyta</taxon>
        <taxon>Tracheophyta</taxon>
        <taxon>Spermatophyta</taxon>
        <taxon>Magnoliopsida</taxon>
        <taxon>Liliopsida</taxon>
        <taxon>Asparagales</taxon>
        <taxon>Orchidaceae</taxon>
        <taxon>Vanilloideae</taxon>
        <taxon>Vanilleae</taxon>
        <taxon>Vanilla</taxon>
    </lineage>
</organism>
<evidence type="ECO:0000256" key="3">
    <source>
        <dbReference type="ARBA" id="ARBA00022723"/>
    </source>
</evidence>
<dbReference type="EMBL" id="JADCNM010000001">
    <property type="protein sequence ID" value="KAG0503829.1"/>
    <property type="molecule type" value="Genomic_DNA"/>
</dbReference>
<dbReference type="GO" id="GO:0000126">
    <property type="term" value="C:transcription factor TFIIIB complex"/>
    <property type="evidence" value="ECO:0007669"/>
    <property type="project" value="TreeGrafter"/>
</dbReference>
<comment type="subcellular location">
    <subcellularLocation>
        <location evidence="1">Nucleus</location>
    </subcellularLocation>
</comment>
<evidence type="ECO:0000256" key="1">
    <source>
        <dbReference type="ARBA" id="ARBA00004123"/>
    </source>
</evidence>
<dbReference type="GO" id="GO:0001006">
    <property type="term" value="F:RNA polymerase III type 3 promoter sequence-specific DNA binding"/>
    <property type="evidence" value="ECO:0007669"/>
    <property type="project" value="TreeGrafter"/>
</dbReference>
<comment type="similarity">
    <text evidence="2">Belongs to the TFIIB family.</text>
</comment>
<dbReference type="AlphaFoldDB" id="A0A835VKD2"/>
<evidence type="ECO:0000256" key="4">
    <source>
        <dbReference type="ARBA" id="ARBA00022771"/>
    </source>
</evidence>
<evidence type="ECO:0000256" key="6">
    <source>
        <dbReference type="ARBA" id="ARBA00023015"/>
    </source>
</evidence>
<dbReference type="GO" id="GO:0000995">
    <property type="term" value="F:RNA polymerase III general transcription initiation factor activity"/>
    <property type="evidence" value="ECO:0007669"/>
    <property type="project" value="TreeGrafter"/>
</dbReference>
<proteinExistence type="inferred from homology"/>
<evidence type="ECO:0000313" key="9">
    <source>
        <dbReference type="EMBL" id="KAG0503829.1"/>
    </source>
</evidence>
<accession>A0A835VKD2</accession>
<dbReference type="GO" id="GO:0008270">
    <property type="term" value="F:zinc ion binding"/>
    <property type="evidence" value="ECO:0007669"/>
    <property type="project" value="UniProtKB-KW"/>
</dbReference>
<dbReference type="GO" id="GO:0097550">
    <property type="term" value="C:transcription preinitiation complex"/>
    <property type="evidence" value="ECO:0007669"/>
    <property type="project" value="TreeGrafter"/>
</dbReference>
<evidence type="ECO:0000313" key="10">
    <source>
        <dbReference type="Proteomes" id="UP000639772"/>
    </source>
</evidence>
<keyword evidence="4" id="KW-0863">Zinc-finger</keyword>
<dbReference type="InterPro" id="IPR000812">
    <property type="entry name" value="TFIIB"/>
</dbReference>
<keyword evidence="8" id="KW-0539">Nucleus</keyword>
<keyword evidence="7" id="KW-0804">Transcription</keyword>
<dbReference type="GO" id="GO:0070897">
    <property type="term" value="P:transcription preinitiation complex assembly"/>
    <property type="evidence" value="ECO:0007669"/>
    <property type="project" value="InterPro"/>
</dbReference>
<keyword evidence="3" id="KW-0479">Metal-binding</keyword>
<gene>
    <name evidence="9" type="ORF">HPP92_003901</name>
</gene>
<protein>
    <recommendedName>
        <fullName evidence="11">TFIIB-type domain-containing protein</fullName>
    </recommendedName>
</protein>
<reference evidence="9 10" key="1">
    <citation type="journal article" date="2020" name="Nat. Food">
        <title>A phased Vanilla planifolia genome enables genetic improvement of flavour and production.</title>
        <authorList>
            <person name="Hasing T."/>
            <person name="Tang H."/>
            <person name="Brym M."/>
            <person name="Khazi F."/>
            <person name="Huang T."/>
            <person name="Chambers A.H."/>
        </authorList>
    </citation>
    <scope>NUCLEOTIDE SEQUENCE [LARGE SCALE GENOMIC DNA]</scope>
    <source>
        <tissue evidence="9">Leaf</tissue>
    </source>
</reference>
<evidence type="ECO:0000256" key="5">
    <source>
        <dbReference type="ARBA" id="ARBA00022833"/>
    </source>
</evidence>
<keyword evidence="6" id="KW-0805">Transcription regulation</keyword>
<dbReference type="GO" id="GO:0005634">
    <property type="term" value="C:nucleus"/>
    <property type="evidence" value="ECO:0007669"/>
    <property type="project" value="UniProtKB-SubCell"/>
</dbReference>
<dbReference type="Gene3D" id="1.10.472.170">
    <property type="match status" value="1"/>
</dbReference>
<name>A0A835VKD2_VANPL</name>
<dbReference type="OrthoDB" id="511529at2759"/>
<evidence type="ECO:0000256" key="8">
    <source>
        <dbReference type="ARBA" id="ARBA00023242"/>
    </source>
</evidence>
<evidence type="ECO:0008006" key="11">
    <source>
        <dbReference type="Google" id="ProtNLM"/>
    </source>
</evidence>
<dbReference type="Proteomes" id="UP000639772">
    <property type="component" value="Chromosome 1"/>
</dbReference>
<evidence type="ECO:0000256" key="2">
    <source>
        <dbReference type="ARBA" id="ARBA00010857"/>
    </source>
</evidence>
<dbReference type="PANTHER" id="PTHR11618:SF4">
    <property type="entry name" value="TRANSCRIPTION FACTOR IIIB 90 KDA SUBUNIT"/>
    <property type="match status" value="1"/>
</dbReference>
<dbReference type="SUPFAM" id="SSF57783">
    <property type="entry name" value="Zinc beta-ribbon"/>
    <property type="match status" value="1"/>
</dbReference>
<dbReference type="PANTHER" id="PTHR11618">
    <property type="entry name" value="TRANSCRIPTION INITIATION FACTOR IIB-RELATED"/>
    <property type="match status" value="1"/>
</dbReference>